<evidence type="ECO:0000313" key="2">
    <source>
        <dbReference type="Proteomes" id="UP001151760"/>
    </source>
</evidence>
<name>A0ABQ4ZGQ5_9ASTR</name>
<gene>
    <name evidence="1" type="ORF">Tco_0772020</name>
</gene>
<evidence type="ECO:0000313" key="1">
    <source>
        <dbReference type="EMBL" id="GJS89384.1"/>
    </source>
</evidence>
<dbReference type="EMBL" id="BQNB010011345">
    <property type="protein sequence ID" value="GJS89384.1"/>
    <property type="molecule type" value="Genomic_DNA"/>
</dbReference>
<dbReference type="PANTHER" id="PTHR11439:SF483">
    <property type="entry name" value="PEPTIDE SYNTHASE GLIP-LIKE, PUTATIVE (AFU_ORTHOLOGUE AFUA_3G12920)-RELATED"/>
    <property type="match status" value="1"/>
</dbReference>
<dbReference type="PANTHER" id="PTHR11439">
    <property type="entry name" value="GAG-POL-RELATED RETROTRANSPOSON"/>
    <property type="match status" value="1"/>
</dbReference>
<dbReference type="Proteomes" id="UP001151760">
    <property type="component" value="Unassembled WGS sequence"/>
</dbReference>
<keyword evidence="2" id="KW-1185">Reference proteome</keyword>
<comment type="caution">
    <text evidence="1">The sequence shown here is derived from an EMBL/GenBank/DDBJ whole genome shotgun (WGS) entry which is preliminary data.</text>
</comment>
<accession>A0ABQ4ZGQ5</accession>
<proteinExistence type="predicted"/>
<sequence>METIHVKFDELTTMAFECNNLEPEINCMNFTNSLKDSQSIPSKSYLDNLFGPLFEEYYSTSSHEVSDDSAANIHNHSMGYRYSKDYGFELIAYADADHAGCNDDCKSTSGGIQFLRDKLVSWSSKSKIVQLCQSADAAYVISRLLCYQVISDANSNYWTKDFYYHKISTYYDSKSALPIMQSVQHSRTKHINIRYHFIKEHVEKVQLNYTLSGRNTSLLIYSQKPFRRKVFHMAQHVLPAAQLVPQYKSIGRCNNYASCTSCTADVPVILIPYNDLAGRQRSTYFIASSCTQPKHADSAALLGGDFMNMNYHSIKDGIPLVSVYTTRNVSVREMLIPDAFLTAEIRETNDFKEYGDGVH</sequence>
<protein>
    <submittedName>
        <fullName evidence="1">Uncharacterized protein</fullName>
    </submittedName>
</protein>
<reference evidence="1" key="1">
    <citation type="journal article" date="2022" name="Int. J. Mol. Sci.">
        <title>Draft Genome of Tanacetum Coccineum: Genomic Comparison of Closely Related Tanacetum-Family Plants.</title>
        <authorList>
            <person name="Yamashiro T."/>
            <person name="Shiraishi A."/>
            <person name="Nakayama K."/>
            <person name="Satake H."/>
        </authorList>
    </citation>
    <scope>NUCLEOTIDE SEQUENCE</scope>
</reference>
<organism evidence="1 2">
    <name type="scientific">Tanacetum coccineum</name>
    <dbReference type="NCBI Taxonomy" id="301880"/>
    <lineage>
        <taxon>Eukaryota</taxon>
        <taxon>Viridiplantae</taxon>
        <taxon>Streptophyta</taxon>
        <taxon>Embryophyta</taxon>
        <taxon>Tracheophyta</taxon>
        <taxon>Spermatophyta</taxon>
        <taxon>Magnoliopsida</taxon>
        <taxon>eudicotyledons</taxon>
        <taxon>Gunneridae</taxon>
        <taxon>Pentapetalae</taxon>
        <taxon>asterids</taxon>
        <taxon>campanulids</taxon>
        <taxon>Asterales</taxon>
        <taxon>Asteraceae</taxon>
        <taxon>Asteroideae</taxon>
        <taxon>Anthemideae</taxon>
        <taxon>Anthemidinae</taxon>
        <taxon>Tanacetum</taxon>
    </lineage>
</organism>
<dbReference type="CDD" id="cd09272">
    <property type="entry name" value="RNase_HI_RT_Ty1"/>
    <property type="match status" value="1"/>
</dbReference>
<reference evidence="1" key="2">
    <citation type="submission" date="2022-01" db="EMBL/GenBank/DDBJ databases">
        <authorList>
            <person name="Yamashiro T."/>
            <person name="Shiraishi A."/>
            <person name="Satake H."/>
            <person name="Nakayama K."/>
        </authorList>
    </citation>
    <scope>NUCLEOTIDE SEQUENCE</scope>
</reference>